<keyword evidence="2" id="KW-0812">Transmembrane</keyword>
<protein>
    <submittedName>
        <fullName evidence="3">Uncharacterized protein</fullName>
    </submittedName>
</protein>
<evidence type="ECO:0000256" key="1">
    <source>
        <dbReference type="SAM" id="MobiDB-lite"/>
    </source>
</evidence>
<keyword evidence="2" id="KW-0472">Membrane</keyword>
<gene>
    <name evidence="3" type="ORF">B0T24DRAFT_591873</name>
</gene>
<evidence type="ECO:0000313" key="3">
    <source>
        <dbReference type="EMBL" id="KAK3376192.1"/>
    </source>
</evidence>
<comment type="caution">
    <text evidence="3">The sequence shown here is derived from an EMBL/GenBank/DDBJ whole genome shotgun (WGS) entry which is preliminary data.</text>
</comment>
<feature type="region of interest" description="Disordered" evidence="1">
    <location>
        <begin position="121"/>
        <end position="184"/>
    </location>
</feature>
<accession>A0AAE0KHD7</accession>
<feature type="compositionally biased region" description="Gly residues" evidence="1">
    <location>
        <begin position="172"/>
        <end position="184"/>
    </location>
</feature>
<dbReference type="AlphaFoldDB" id="A0AAE0KHD7"/>
<evidence type="ECO:0000313" key="4">
    <source>
        <dbReference type="Proteomes" id="UP001287356"/>
    </source>
</evidence>
<sequence>MVSPANHEGHLVAPRGGVECDFAVHPLTCLPPRWQSSIGDAADVRKNRVFGTGLHDSLRRVRFIPLPSLWVRDGNSRVATKTGAEPGLALVWQWRQLRLQLVLVLVLLLLLLLLQSRRRRKTSGRPVGGGNDLGGGGCNGGVPGTGEGGGGGMGGGGGRRDVRDVRGQATGLVGGGGSWVRGPG</sequence>
<dbReference type="Proteomes" id="UP001287356">
    <property type="component" value="Unassembled WGS sequence"/>
</dbReference>
<evidence type="ECO:0000256" key="2">
    <source>
        <dbReference type="SAM" id="Phobius"/>
    </source>
</evidence>
<feature type="compositionally biased region" description="Gly residues" evidence="1">
    <location>
        <begin position="126"/>
        <end position="157"/>
    </location>
</feature>
<keyword evidence="2" id="KW-1133">Transmembrane helix</keyword>
<dbReference type="EMBL" id="JAULSN010000003">
    <property type="protein sequence ID" value="KAK3376192.1"/>
    <property type="molecule type" value="Genomic_DNA"/>
</dbReference>
<keyword evidence="4" id="KW-1185">Reference proteome</keyword>
<organism evidence="3 4">
    <name type="scientific">Lasiosphaeria ovina</name>
    <dbReference type="NCBI Taxonomy" id="92902"/>
    <lineage>
        <taxon>Eukaryota</taxon>
        <taxon>Fungi</taxon>
        <taxon>Dikarya</taxon>
        <taxon>Ascomycota</taxon>
        <taxon>Pezizomycotina</taxon>
        <taxon>Sordariomycetes</taxon>
        <taxon>Sordariomycetidae</taxon>
        <taxon>Sordariales</taxon>
        <taxon>Lasiosphaeriaceae</taxon>
        <taxon>Lasiosphaeria</taxon>
    </lineage>
</organism>
<reference evidence="3" key="2">
    <citation type="submission" date="2023-06" db="EMBL/GenBank/DDBJ databases">
        <authorList>
            <consortium name="Lawrence Berkeley National Laboratory"/>
            <person name="Haridas S."/>
            <person name="Hensen N."/>
            <person name="Bonometti L."/>
            <person name="Westerberg I."/>
            <person name="Brannstrom I.O."/>
            <person name="Guillou S."/>
            <person name="Cros-Aarteil S."/>
            <person name="Calhoun S."/>
            <person name="Kuo A."/>
            <person name="Mondo S."/>
            <person name="Pangilinan J."/>
            <person name="Riley R."/>
            <person name="Labutti K."/>
            <person name="Andreopoulos B."/>
            <person name="Lipzen A."/>
            <person name="Chen C."/>
            <person name="Yanf M."/>
            <person name="Daum C."/>
            <person name="Ng V."/>
            <person name="Clum A."/>
            <person name="Steindorff A."/>
            <person name="Ohm R."/>
            <person name="Martin F."/>
            <person name="Silar P."/>
            <person name="Natvig D."/>
            <person name="Lalanne C."/>
            <person name="Gautier V."/>
            <person name="Ament-Velasquez S.L."/>
            <person name="Kruys A."/>
            <person name="Hutchinson M.I."/>
            <person name="Powell A.J."/>
            <person name="Barry K."/>
            <person name="Miller A.N."/>
            <person name="Grigoriev I.V."/>
            <person name="Debuchy R."/>
            <person name="Gladieux P."/>
            <person name="Thoren M.H."/>
            <person name="Johannesson H."/>
        </authorList>
    </citation>
    <scope>NUCLEOTIDE SEQUENCE</scope>
    <source>
        <strain evidence="3">CBS 958.72</strain>
    </source>
</reference>
<reference evidence="3" key="1">
    <citation type="journal article" date="2023" name="Mol. Phylogenet. Evol.">
        <title>Genome-scale phylogeny and comparative genomics of the fungal order Sordariales.</title>
        <authorList>
            <person name="Hensen N."/>
            <person name="Bonometti L."/>
            <person name="Westerberg I."/>
            <person name="Brannstrom I.O."/>
            <person name="Guillou S."/>
            <person name="Cros-Aarteil S."/>
            <person name="Calhoun S."/>
            <person name="Haridas S."/>
            <person name="Kuo A."/>
            <person name="Mondo S."/>
            <person name="Pangilinan J."/>
            <person name="Riley R."/>
            <person name="LaButti K."/>
            <person name="Andreopoulos B."/>
            <person name="Lipzen A."/>
            <person name="Chen C."/>
            <person name="Yan M."/>
            <person name="Daum C."/>
            <person name="Ng V."/>
            <person name="Clum A."/>
            <person name="Steindorff A."/>
            <person name="Ohm R.A."/>
            <person name="Martin F."/>
            <person name="Silar P."/>
            <person name="Natvig D.O."/>
            <person name="Lalanne C."/>
            <person name="Gautier V."/>
            <person name="Ament-Velasquez S.L."/>
            <person name="Kruys A."/>
            <person name="Hutchinson M.I."/>
            <person name="Powell A.J."/>
            <person name="Barry K."/>
            <person name="Miller A.N."/>
            <person name="Grigoriev I.V."/>
            <person name="Debuchy R."/>
            <person name="Gladieux P."/>
            <person name="Hiltunen Thoren M."/>
            <person name="Johannesson H."/>
        </authorList>
    </citation>
    <scope>NUCLEOTIDE SEQUENCE</scope>
    <source>
        <strain evidence="3">CBS 958.72</strain>
    </source>
</reference>
<proteinExistence type="predicted"/>
<name>A0AAE0KHD7_9PEZI</name>
<feature type="transmembrane region" description="Helical" evidence="2">
    <location>
        <begin position="97"/>
        <end position="114"/>
    </location>
</feature>